<dbReference type="KEGG" id="rst:ATY39_06855"/>
<proteinExistence type="predicted"/>
<evidence type="ECO:0008006" key="3">
    <source>
        <dbReference type="Google" id="ProtNLM"/>
    </source>
</evidence>
<dbReference type="NCBIfam" id="TIGR01725">
    <property type="entry name" value="phge_HK97_gp10"/>
    <property type="match status" value="1"/>
</dbReference>
<organism evidence="1 2">
    <name type="scientific">Rummeliibacillus stabekisii</name>
    <dbReference type="NCBI Taxonomy" id="241244"/>
    <lineage>
        <taxon>Bacteria</taxon>
        <taxon>Bacillati</taxon>
        <taxon>Bacillota</taxon>
        <taxon>Bacilli</taxon>
        <taxon>Bacillales</taxon>
        <taxon>Caryophanaceae</taxon>
        <taxon>Rummeliibacillus</taxon>
    </lineage>
</organism>
<dbReference type="EMBL" id="CP014806">
    <property type="protein sequence ID" value="AMW99207.1"/>
    <property type="molecule type" value="Genomic_DNA"/>
</dbReference>
<dbReference type="Pfam" id="PF04883">
    <property type="entry name" value="HK97-gp10_like"/>
    <property type="match status" value="1"/>
</dbReference>
<dbReference type="RefSeq" id="WP_066787692.1">
    <property type="nucleotide sequence ID" value="NZ_CP014806.1"/>
</dbReference>
<dbReference type="AlphaFoldDB" id="A0A143HBS3"/>
<protein>
    <recommendedName>
        <fullName evidence="3">Phage protein</fullName>
    </recommendedName>
</protein>
<gene>
    <name evidence="1" type="ORF">ATY39_06855</name>
</gene>
<reference evidence="1 2" key="1">
    <citation type="journal article" date="2016" name="Genome Announc.">
        <title>Whole-Genome Sequence of Rummeliibacillus stabekisii Strain PP9 Isolated from Antarctic Soil.</title>
        <authorList>
            <person name="da Mota F.F."/>
            <person name="Vollu R.E."/>
            <person name="Jurelevicius D."/>
            <person name="Seldin L."/>
        </authorList>
    </citation>
    <scope>NUCLEOTIDE SEQUENCE [LARGE SCALE GENOMIC DNA]</scope>
    <source>
        <strain evidence="1 2">PP9</strain>
    </source>
</reference>
<evidence type="ECO:0000313" key="2">
    <source>
        <dbReference type="Proteomes" id="UP000076021"/>
    </source>
</evidence>
<sequence>MAEIDMRSIEAGLRKLAGQNKRVMNKAVRKASEVVVKSLEENTPLAREKSRDGSWKAQRQYENANNLKRTKYSHLRDDIVTSNVNQEGRMQVGFSKDTYWRAHFPEMGTINQKPQEFMEKTTHESQDEFFNALSKELKKGLGL</sequence>
<dbReference type="STRING" id="241244.ATY39_06855"/>
<keyword evidence="2" id="KW-1185">Reference proteome</keyword>
<evidence type="ECO:0000313" key="1">
    <source>
        <dbReference type="EMBL" id="AMW99207.1"/>
    </source>
</evidence>
<dbReference type="OrthoDB" id="886754at2"/>
<accession>A0A143HBS3</accession>
<dbReference type="Proteomes" id="UP000076021">
    <property type="component" value="Chromosome"/>
</dbReference>
<dbReference type="InterPro" id="IPR010064">
    <property type="entry name" value="HK97-gp10_tail"/>
</dbReference>
<name>A0A143HBS3_9BACL</name>
<reference evidence="2" key="2">
    <citation type="submission" date="2016-03" db="EMBL/GenBank/DDBJ databases">
        <authorList>
            <person name="Ploux O."/>
        </authorList>
    </citation>
    <scope>NUCLEOTIDE SEQUENCE [LARGE SCALE GENOMIC DNA]</scope>
    <source>
        <strain evidence="2">PP9</strain>
    </source>
</reference>